<dbReference type="InterPro" id="IPR000620">
    <property type="entry name" value="EamA_dom"/>
</dbReference>
<keyword evidence="5 6" id="KW-0472">Membrane</keyword>
<evidence type="ECO:0000259" key="7">
    <source>
        <dbReference type="Pfam" id="PF00892"/>
    </source>
</evidence>
<feature type="transmembrane region" description="Helical" evidence="6">
    <location>
        <begin position="269"/>
        <end position="288"/>
    </location>
</feature>
<evidence type="ECO:0000256" key="4">
    <source>
        <dbReference type="ARBA" id="ARBA00022989"/>
    </source>
</evidence>
<dbReference type="RefSeq" id="WP_197643175.1">
    <property type="nucleotide sequence ID" value="NZ_JAEACP010000008.1"/>
</dbReference>
<dbReference type="EMBL" id="JBHRSM010000013">
    <property type="protein sequence ID" value="MFC3085900.1"/>
    <property type="molecule type" value="Genomic_DNA"/>
</dbReference>
<keyword evidence="9" id="KW-1185">Reference proteome</keyword>
<dbReference type="Proteomes" id="UP001595445">
    <property type="component" value="Unassembled WGS sequence"/>
</dbReference>
<accession>A0ABV7DU35</accession>
<gene>
    <name evidence="8" type="ORF">ACFOD6_07545</name>
</gene>
<dbReference type="Pfam" id="PF00892">
    <property type="entry name" value="EamA"/>
    <property type="match status" value="2"/>
</dbReference>
<comment type="caution">
    <text evidence="8">The sequence shown here is derived from an EMBL/GenBank/DDBJ whole genome shotgun (WGS) entry which is preliminary data.</text>
</comment>
<keyword evidence="4 6" id="KW-1133">Transmembrane helix</keyword>
<evidence type="ECO:0000256" key="5">
    <source>
        <dbReference type="ARBA" id="ARBA00023136"/>
    </source>
</evidence>
<feature type="domain" description="EamA" evidence="7">
    <location>
        <begin position="157"/>
        <end position="288"/>
    </location>
</feature>
<feature type="transmembrane region" description="Helical" evidence="6">
    <location>
        <begin position="40"/>
        <end position="60"/>
    </location>
</feature>
<feature type="transmembrane region" description="Helical" evidence="6">
    <location>
        <begin position="72"/>
        <end position="91"/>
    </location>
</feature>
<feature type="transmembrane region" description="Helical" evidence="6">
    <location>
        <begin position="152"/>
        <end position="170"/>
    </location>
</feature>
<dbReference type="InterPro" id="IPR050638">
    <property type="entry name" value="AA-Vitamin_Transporters"/>
</dbReference>
<feature type="transmembrane region" description="Helical" evidence="6">
    <location>
        <begin position="190"/>
        <end position="209"/>
    </location>
</feature>
<dbReference type="PANTHER" id="PTHR32322">
    <property type="entry name" value="INNER MEMBRANE TRANSPORTER"/>
    <property type="match status" value="1"/>
</dbReference>
<organism evidence="8 9">
    <name type="scientific">Tabrizicola soli</name>
    <dbReference type="NCBI Taxonomy" id="2185115"/>
    <lineage>
        <taxon>Bacteria</taxon>
        <taxon>Pseudomonadati</taxon>
        <taxon>Pseudomonadota</taxon>
        <taxon>Alphaproteobacteria</taxon>
        <taxon>Rhodobacterales</taxon>
        <taxon>Paracoccaceae</taxon>
        <taxon>Tabrizicola</taxon>
    </lineage>
</organism>
<feature type="transmembrane region" description="Helical" evidence="6">
    <location>
        <begin position="97"/>
        <end position="119"/>
    </location>
</feature>
<feature type="transmembrane region" description="Helical" evidence="6">
    <location>
        <begin position="215"/>
        <end position="237"/>
    </location>
</feature>
<evidence type="ECO:0000313" key="9">
    <source>
        <dbReference type="Proteomes" id="UP001595445"/>
    </source>
</evidence>
<dbReference type="PANTHER" id="PTHR32322:SF2">
    <property type="entry name" value="EAMA DOMAIN-CONTAINING PROTEIN"/>
    <property type="match status" value="1"/>
</dbReference>
<sequence length="299" mass="31500">MPLRPSPLLFLTLTTALVICWSSGFVGIRFTTDSATVPQILFGRSLLSGLCLLPLALMRGPRITPRAVLEQGAYAFLGMFLYLGGFALAIGEGVPTGLVALMADLVPLGIAVLSAPLLAQPLSPQQWLGTAVALSGVLLVSADALSLGAAPAHAYALPILGMLAFALSTVMQERRAALPLSIPQRLCLQCLWAAAMFAPVAATTGSLFPPLTLDYAMGMAWLVILATYGGWLIYYLFLRLYPPAMVSATVYLSPPVTMLWAWTLFHEPLTLAMALGLAVTLGGVALVATGRMRVTAAAE</sequence>
<feature type="transmembrane region" description="Helical" evidence="6">
    <location>
        <begin position="244"/>
        <end position="263"/>
    </location>
</feature>
<name>A0ABV7DU35_9RHOB</name>
<evidence type="ECO:0000256" key="2">
    <source>
        <dbReference type="ARBA" id="ARBA00007362"/>
    </source>
</evidence>
<comment type="similarity">
    <text evidence="2">Belongs to the EamA transporter family.</text>
</comment>
<dbReference type="SUPFAM" id="SSF103481">
    <property type="entry name" value="Multidrug resistance efflux transporter EmrE"/>
    <property type="match status" value="2"/>
</dbReference>
<dbReference type="InterPro" id="IPR037185">
    <property type="entry name" value="EmrE-like"/>
</dbReference>
<evidence type="ECO:0000256" key="1">
    <source>
        <dbReference type="ARBA" id="ARBA00004141"/>
    </source>
</evidence>
<dbReference type="Gene3D" id="1.10.3730.20">
    <property type="match status" value="1"/>
</dbReference>
<keyword evidence="3 6" id="KW-0812">Transmembrane</keyword>
<proteinExistence type="inferred from homology"/>
<evidence type="ECO:0000256" key="6">
    <source>
        <dbReference type="SAM" id="Phobius"/>
    </source>
</evidence>
<comment type="subcellular location">
    <subcellularLocation>
        <location evidence="1">Membrane</location>
        <topology evidence="1">Multi-pass membrane protein</topology>
    </subcellularLocation>
</comment>
<evidence type="ECO:0000256" key="3">
    <source>
        <dbReference type="ARBA" id="ARBA00022692"/>
    </source>
</evidence>
<evidence type="ECO:0000313" key="8">
    <source>
        <dbReference type="EMBL" id="MFC3085900.1"/>
    </source>
</evidence>
<reference evidence="9" key="1">
    <citation type="journal article" date="2019" name="Int. J. Syst. Evol. Microbiol.">
        <title>The Global Catalogue of Microorganisms (GCM) 10K type strain sequencing project: providing services to taxonomists for standard genome sequencing and annotation.</title>
        <authorList>
            <consortium name="The Broad Institute Genomics Platform"/>
            <consortium name="The Broad Institute Genome Sequencing Center for Infectious Disease"/>
            <person name="Wu L."/>
            <person name="Ma J."/>
        </authorList>
    </citation>
    <scope>NUCLEOTIDE SEQUENCE [LARGE SCALE GENOMIC DNA]</scope>
    <source>
        <strain evidence="9">KCTC 62102</strain>
    </source>
</reference>
<feature type="domain" description="EamA" evidence="7">
    <location>
        <begin position="14"/>
        <end position="141"/>
    </location>
</feature>
<protein>
    <submittedName>
        <fullName evidence="8">DMT family transporter</fullName>
    </submittedName>
</protein>